<evidence type="ECO:0000313" key="8">
    <source>
        <dbReference type="Proteomes" id="UP001432027"/>
    </source>
</evidence>
<proteinExistence type="inferred from homology"/>
<accession>A0AAV5SGS7</accession>
<protein>
    <recommendedName>
        <fullName evidence="9">Membrane transporter</fullName>
    </recommendedName>
</protein>
<dbReference type="InterPro" id="IPR010291">
    <property type="entry name" value="Ion_channel_UNC-93"/>
</dbReference>
<dbReference type="EMBL" id="BTSX01000001">
    <property type="protein sequence ID" value="GMS79888.1"/>
    <property type="molecule type" value="Genomic_DNA"/>
</dbReference>
<evidence type="ECO:0000256" key="2">
    <source>
        <dbReference type="ARBA" id="ARBA00009172"/>
    </source>
</evidence>
<sequence>EGDSGGGIVMKCGSRSILIGVSTDALNSYRTRGGQVHPHGKEICELTGVCPIDHCGVMKSPSYATVCAVLSGVANLIVWTGYDAHVFIVESVLHSVNGRDPQRMGAHDGYFGLAVSNIFFMISTIAIPIMMNYMRCKWILAISAACFGVYFFSFQLLNRYLYFAACAILGMAFSSFNIGFSGYLTEFSTRQTLERNQALAWAFTCCSVMGAGMVNMVITKANLEEGIDHKYREYSDDEIRLLFGSFALLSFIGMIMFMFLPNRDVENNIASSSVKTSSLSQQLISMLSTLTDTRVLILIPYYLYIVSIITMKLSSRVATFSLKPLMIANSVIHLSIFVLSVSIIPEWSTVRPNDGQSLLIQPSIFLVLVIAFLCGLAEVANSTTRTVISSLLIPERSQQVFGASRFYHALAASALFFSSPSLSIYTYAGVLSLFL</sequence>
<feature type="transmembrane region" description="Helical" evidence="6">
    <location>
        <begin position="137"/>
        <end position="153"/>
    </location>
</feature>
<dbReference type="InterPro" id="IPR051617">
    <property type="entry name" value="UNC-93-like_regulator"/>
</dbReference>
<evidence type="ECO:0008006" key="9">
    <source>
        <dbReference type="Google" id="ProtNLM"/>
    </source>
</evidence>
<organism evidence="7 8">
    <name type="scientific">Pristionchus entomophagus</name>
    <dbReference type="NCBI Taxonomy" id="358040"/>
    <lineage>
        <taxon>Eukaryota</taxon>
        <taxon>Metazoa</taxon>
        <taxon>Ecdysozoa</taxon>
        <taxon>Nematoda</taxon>
        <taxon>Chromadorea</taxon>
        <taxon>Rhabditida</taxon>
        <taxon>Rhabditina</taxon>
        <taxon>Diplogasteromorpha</taxon>
        <taxon>Diplogasteroidea</taxon>
        <taxon>Neodiplogasteridae</taxon>
        <taxon>Pristionchus</taxon>
    </lineage>
</organism>
<comment type="similarity">
    <text evidence="2">Belongs to the unc-93 family.</text>
</comment>
<feature type="transmembrane region" description="Helical" evidence="6">
    <location>
        <begin position="198"/>
        <end position="218"/>
    </location>
</feature>
<feature type="transmembrane region" description="Helical" evidence="6">
    <location>
        <begin position="160"/>
        <end position="178"/>
    </location>
</feature>
<dbReference type="AlphaFoldDB" id="A0AAV5SGS7"/>
<feature type="transmembrane region" description="Helical" evidence="6">
    <location>
        <begin position="109"/>
        <end position="131"/>
    </location>
</feature>
<evidence type="ECO:0000256" key="1">
    <source>
        <dbReference type="ARBA" id="ARBA00004141"/>
    </source>
</evidence>
<dbReference type="PANTHER" id="PTHR23294:SF18">
    <property type="entry name" value="UNC93-LIKE PROTEIN MFSD11"/>
    <property type="match status" value="1"/>
</dbReference>
<comment type="caution">
    <text evidence="7">The sequence shown here is derived from an EMBL/GenBank/DDBJ whole genome shotgun (WGS) entry which is preliminary data.</text>
</comment>
<dbReference type="Proteomes" id="UP001432027">
    <property type="component" value="Unassembled WGS sequence"/>
</dbReference>
<dbReference type="GO" id="GO:0016020">
    <property type="term" value="C:membrane"/>
    <property type="evidence" value="ECO:0007669"/>
    <property type="project" value="UniProtKB-SubCell"/>
</dbReference>
<gene>
    <name evidence="7" type="ORF">PENTCL1PPCAC_2063</name>
</gene>
<keyword evidence="3 6" id="KW-0812">Transmembrane</keyword>
<feature type="transmembrane region" description="Helical" evidence="6">
    <location>
        <begin position="239"/>
        <end position="260"/>
    </location>
</feature>
<dbReference type="Pfam" id="PF05978">
    <property type="entry name" value="UNC-93"/>
    <property type="match status" value="2"/>
</dbReference>
<keyword evidence="8" id="KW-1185">Reference proteome</keyword>
<feature type="transmembrane region" description="Helical" evidence="6">
    <location>
        <begin position="325"/>
        <end position="344"/>
    </location>
</feature>
<reference evidence="7" key="1">
    <citation type="submission" date="2023-10" db="EMBL/GenBank/DDBJ databases">
        <title>Genome assembly of Pristionchus species.</title>
        <authorList>
            <person name="Yoshida K."/>
            <person name="Sommer R.J."/>
        </authorList>
    </citation>
    <scope>NUCLEOTIDE SEQUENCE</scope>
    <source>
        <strain evidence="7">RS0144</strain>
    </source>
</reference>
<name>A0AAV5SGS7_9BILA</name>
<keyword evidence="4 6" id="KW-1133">Transmembrane helix</keyword>
<evidence type="ECO:0000313" key="7">
    <source>
        <dbReference type="EMBL" id="GMS79888.1"/>
    </source>
</evidence>
<feature type="transmembrane region" description="Helical" evidence="6">
    <location>
        <begin position="364"/>
        <end position="384"/>
    </location>
</feature>
<dbReference type="SUPFAM" id="SSF103473">
    <property type="entry name" value="MFS general substrate transporter"/>
    <property type="match status" value="1"/>
</dbReference>
<evidence type="ECO:0000256" key="4">
    <source>
        <dbReference type="ARBA" id="ARBA00022989"/>
    </source>
</evidence>
<feature type="non-terminal residue" evidence="7">
    <location>
        <position position="1"/>
    </location>
</feature>
<feature type="transmembrane region" description="Helical" evidence="6">
    <location>
        <begin position="295"/>
        <end position="313"/>
    </location>
</feature>
<dbReference type="PANTHER" id="PTHR23294">
    <property type="entry name" value="ET TRANSLATION PRODUCT-RELATED"/>
    <property type="match status" value="1"/>
</dbReference>
<evidence type="ECO:0000256" key="3">
    <source>
        <dbReference type="ARBA" id="ARBA00022692"/>
    </source>
</evidence>
<dbReference type="InterPro" id="IPR036259">
    <property type="entry name" value="MFS_trans_sf"/>
</dbReference>
<keyword evidence="5 6" id="KW-0472">Membrane</keyword>
<feature type="non-terminal residue" evidence="7">
    <location>
        <position position="435"/>
    </location>
</feature>
<evidence type="ECO:0000256" key="5">
    <source>
        <dbReference type="ARBA" id="ARBA00023136"/>
    </source>
</evidence>
<comment type="subcellular location">
    <subcellularLocation>
        <location evidence="1">Membrane</location>
        <topology evidence="1">Multi-pass membrane protein</topology>
    </subcellularLocation>
</comment>
<dbReference type="Gene3D" id="1.20.1250.20">
    <property type="entry name" value="MFS general substrate transporter like domains"/>
    <property type="match status" value="1"/>
</dbReference>
<feature type="transmembrane region" description="Helical" evidence="6">
    <location>
        <begin position="405"/>
        <end position="428"/>
    </location>
</feature>
<evidence type="ECO:0000256" key="6">
    <source>
        <dbReference type="SAM" id="Phobius"/>
    </source>
</evidence>